<name>A0A8J2PXD8_9HEXA</name>
<protein>
    <submittedName>
        <fullName evidence="1">Uncharacterized protein</fullName>
    </submittedName>
</protein>
<dbReference type="OrthoDB" id="8065733at2759"/>
<comment type="caution">
    <text evidence="1">The sequence shown here is derived from an EMBL/GenBank/DDBJ whole genome shotgun (WGS) entry which is preliminary data.</text>
</comment>
<organism evidence="1 2">
    <name type="scientific">Allacma fusca</name>
    <dbReference type="NCBI Taxonomy" id="39272"/>
    <lineage>
        <taxon>Eukaryota</taxon>
        <taxon>Metazoa</taxon>
        <taxon>Ecdysozoa</taxon>
        <taxon>Arthropoda</taxon>
        <taxon>Hexapoda</taxon>
        <taxon>Collembola</taxon>
        <taxon>Symphypleona</taxon>
        <taxon>Sminthuridae</taxon>
        <taxon>Allacma</taxon>
    </lineage>
</organism>
<dbReference type="EMBL" id="CAJVCH010536455">
    <property type="protein sequence ID" value="CAG7825480.1"/>
    <property type="molecule type" value="Genomic_DNA"/>
</dbReference>
<reference evidence="1" key="1">
    <citation type="submission" date="2021-06" db="EMBL/GenBank/DDBJ databases">
        <authorList>
            <person name="Hodson N. C."/>
            <person name="Mongue J. A."/>
            <person name="Jaron S. K."/>
        </authorList>
    </citation>
    <scope>NUCLEOTIDE SEQUENCE</scope>
</reference>
<dbReference type="AlphaFoldDB" id="A0A8J2PXD8"/>
<sequence>MEIDATLRKFWELECVTTKRVFTQEEEDFISHFNKTTVRKGDGSYEVSLPFKKDVRVLGGSKHHALKRFYQTENRLSRNAKLREQY</sequence>
<feature type="non-terminal residue" evidence="1">
    <location>
        <position position="86"/>
    </location>
</feature>
<evidence type="ECO:0000313" key="2">
    <source>
        <dbReference type="Proteomes" id="UP000708208"/>
    </source>
</evidence>
<proteinExistence type="predicted"/>
<accession>A0A8J2PXD8</accession>
<dbReference type="Proteomes" id="UP000708208">
    <property type="component" value="Unassembled WGS sequence"/>
</dbReference>
<gene>
    <name evidence="1" type="ORF">AFUS01_LOCUS35588</name>
</gene>
<evidence type="ECO:0000313" key="1">
    <source>
        <dbReference type="EMBL" id="CAG7825480.1"/>
    </source>
</evidence>
<keyword evidence="2" id="KW-1185">Reference proteome</keyword>